<comment type="caution">
    <text evidence="1">The sequence shown here is derived from an EMBL/GenBank/DDBJ whole genome shotgun (WGS) entry which is preliminary data.</text>
</comment>
<reference evidence="1 2" key="1">
    <citation type="submission" date="2024-01" db="EMBL/GenBank/DDBJ databases">
        <title>The complete chloroplast genome sequence of Lithospermum erythrorhizon: insights into the phylogenetic relationship among Boraginaceae species and the maternal lineages of purple gromwells.</title>
        <authorList>
            <person name="Okada T."/>
            <person name="Watanabe K."/>
        </authorList>
    </citation>
    <scope>NUCLEOTIDE SEQUENCE [LARGE SCALE GENOMIC DNA]</scope>
</reference>
<gene>
    <name evidence="1" type="ORF">LIER_41794</name>
</gene>
<protein>
    <submittedName>
        <fullName evidence="1">Uncharacterized protein</fullName>
    </submittedName>
</protein>
<sequence length="104" mass="12028">MSFKYVFTKFIKSAPVFLPTAFEATIYYFQQKNDDRRCEAVLKGIEEHKKILEITNCHLMETNDALKQLNETIALLSKDHSASLPKPSLVLINGMRDLDIWHLT</sequence>
<name>A0AAV3RI91_LITER</name>
<dbReference type="AlphaFoldDB" id="A0AAV3RI91"/>
<keyword evidence="2" id="KW-1185">Reference proteome</keyword>
<evidence type="ECO:0000313" key="2">
    <source>
        <dbReference type="Proteomes" id="UP001454036"/>
    </source>
</evidence>
<proteinExistence type="predicted"/>
<evidence type="ECO:0000313" key="1">
    <source>
        <dbReference type="EMBL" id="GAA0174831.1"/>
    </source>
</evidence>
<dbReference type="EMBL" id="BAABME010026963">
    <property type="protein sequence ID" value="GAA0174831.1"/>
    <property type="molecule type" value="Genomic_DNA"/>
</dbReference>
<organism evidence="1 2">
    <name type="scientific">Lithospermum erythrorhizon</name>
    <name type="common">Purple gromwell</name>
    <name type="synonym">Lithospermum officinale var. erythrorhizon</name>
    <dbReference type="NCBI Taxonomy" id="34254"/>
    <lineage>
        <taxon>Eukaryota</taxon>
        <taxon>Viridiplantae</taxon>
        <taxon>Streptophyta</taxon>
        <taxon>Embryophyta</taxon>
        <taxon>Tracheophyta</taxon>
        <taxon>Spermatophyta</taxon>
        <taxon>Magnoliopsida</taxon>
        <taxon>eudicotyledons</taxon>
        <taxon>Gunneridae</taxon>
        <taxon>Pentapetalae</taxon>
        <taxon>asterids</taxon>
        <taxon>lamiids</taxon>
        <taxon>Boraginales</taxon>
        <taxon>Boraginaceae</taxon>
        <taxon>Boraginoideae</taxon>
        <taxon>Lithospermeae</taxon>
        <taxon>Lithospermum</taxon>
    </lineage>
</organism>
<accession>A0AAV3RI91</accession>
<dbReference type="Proteomes" id="UP001454036">
    <property type="component" value="Unassembled WGS sequence"/>
</dbReference>